<gene>
    <name evidence="2" type="ORF">RWE15_06335</name>
</gene>
<evidence type="ECO:0000313" key="2">
    <source>
        <dbReference type="EMBL" id="MDY0394172.1"/>
    </source>
</evidence>
<accession>A0ABU5C4B7</accession>
<feature type="region of interest" description="Disordered" evidence="1">
    <location>
        <begin position="1"/>
        <end position="44"/>
    </location>
</feature>
<proteinExistence type="predicted"/>
<dbReference type="RefSeq" id="WP_390355204.1">
    <property type="nucleotide sequence ID" value="NZ_JBHUIZ010000006.1"/>
</dbReference>
<keyword evidence="3" id="KW-1185">Reference proteome</keyword>
<protein>
    <recommendedName>
        <fullName evidence="4">Fur-regulated basic protein B</fullName>
    </recommendedName>
</protein>
<reference evidence="2 3" key="1">
    <citation type="submission" date="2023-10" db="EMBL/GenBank/DDBJ databases">
        <title>Virgibacillus halophilus 5B73C genome.</title>
        <authorList>
            <person name="Miliotis G."/>
            <person name="Sengupta P."/>
            <person name="Hameed A."/>
            <person name="Chuvochina M."/>
            <person name="Mcdonagh F."/>
            <person name="Simpson A.C."/>
            <person name="Singh N.K."/>
            <person name="Rekha P.D."/>
            <person name="Raman K."/>
            <person name="Hugenholtz P."/>
            <person name="Venkateswaran K."/>
        </authorList>
    </citation>
    <scope>NUCLEOTIDE SEQUENCE [LARGE SCALE GENOMIC DNA]</scope>
    <source>
        <strain evidence="2 3">5B73C</strain>
    </source>
</reference>
<dbReference type="Proteomes" id="UP001281447">
    <property type="component" value="Unassembled WGS sequence"/>
</dbReference>
<evidence type="ECO:0000256" key="1">
    <source>
        <dbReference type="SAM" id="MobiDB-lite"/>
    </source>
</evidence>
<feature type="compositionally biased region" description="Basic and acidic residues" evidence="1">
    <location>
        <begin position="9"/>
        <end position="44"/>
    </location>
</feature>
<evidence type="ECO:0000313" key="3">
    <source>
        <dbReference type="Proteomes" id="UP001281447"/>
    </source>
</evidence>
<sequence>MTSKSWELTSKEVELTSKLPDLTREHREEKRIPAGDKKNERTDK</sequence>
<organism evidence="2 3">
    <name type="scientific">Tigheibacillus halophilus</name>
    <dbReference type="NCBI Taxonomy" id="361280"/>
    <lineage>
        <taxon>Bacteria</taxon>
        <taxon>Bacillati</taxon>
        <taxon>Bacillota</taxon>
        <taxon>Bacilli</taxon>
        <taxon>Bacillales</taxon>
        <taxon>Bacillaceae</taxon>
        <taxon>Tigheibacillus</taxon>
    </lineage>
</organism>
<dbReference type="EMBL" id="JAWDIP010000003">
    <property type="protein sequence ID" value="MDY0394172.1"/>
    <property type="molecule type" value="Genomic_DNA"/>
</dbReference>
<evidence type="ECO:0008006" key="4">
    <source>
        <dbReference type="Google" id="ProtNLM"/>
    </source>
</evidence>
<name>A0ABU5C4B7_9BACI</name>
<comment type="caution">
    <text evidence="2">The sequence shown here is derived from an EMBL/GenBank/DDBJ whole genome shotgun (WGS) entry which is preliminary data.</text>
</comment>